<protein>
    <recommendedName>
        <fullName evidence="10">Pectate lyase</fullName>
        <ecNumber evidence="10">4.2.2.2</ecNumber>
    </recommendedName>
</protein>
<evidence type="ECO:0000256" key="6">
    <source>
        <dbReference type="ARBA" id="ARBA00022729"/>
    </source>
</evidence>
<dbReference type="PANTHER" id="PTHR33407:SF9">
    <property type="entry name" value="PECTATE LYASE F-RELATED"/>
    <property type="match status" value="1"/>
</dbReference>
<dbReference type="GO" id="GO:0005576">
    <property type="term" value="C:extracellular region"/>
    <property type="evidence" value="ECO:0007669"/>
    <property type="project" value="UniProtKB-SubCell"/>
</dbReference>
<evidence type="ECO:0000256" key="3">
    <source>
        <dbReference type="ARBA" id="ARBA00004613"/>
    </source>
</evidence>
<dbReference type="Proteomes" id="UP000383932">
    <property type="component" value="Unassembled WGS sequence"/>
</dbReference>
<dbReference type="EC" id="4.2.2.2" evidence="10"/>
<sequence length="274" mass="28863">MVVFSFAAVATAVALFAHSAVAVPSPSFDSNGIYAKREASCDFPKPSKTISLDAAMSVTGTFDGDLVRYDRGEGACKGQKEGGKVAAVFVLQPGATIRNVVIGAHQSEGIHCMGPCNIYNVWFEDVCEDAITLKQTSGTTNISGGGAKNASDKVIQHNGGGTVNIESFCVINFGKLYRSCGNCKTQFKRVVNISHVIAQNGKALVGVNAGDLAKIATSTNSYKDVESICSTFQSASSGNEPKMLASNKHSSRQFSLFETLDVVVDLGVEWVGKS</sequence>
<dbReference type="SUPFAM" id="SSF51126">
    <property type="entry name" value="Pectin lyase-like"/>
    <property type="match status" value="1"/>
</dbReference>
<comment type="catalytic activity">
    <reaction evidence="1 10">
        <text>Eliminative cleavage of (1-&gt;4)-alpha-D-galacturonan to give oligosaccharides with 4-deoxy-alpha-D-galact-4-enuronosyl groups at their non-reducing ends.</text>
        <dbReference type="EC" id="4.2.2.2"/>
    </reaction>
</comment>
<evidence type="ECO:0000256" key="10">
    <source>
        <dbReference type="RuleBase" id="RU367009"/>
    </source>
</evidence>
<evidence type="ECO:0000256" key="8">
    <source>
        <dbReference type="ARBA" id="ARBA00023239"/>
    </source>
</evidence>
<evidence type="ECO:0000313" key="11">
    <source>
        <dbReference type="EMBL" id="KAB5589171.1"/>
    </source>
</evidence>
<feature type="signal peptide" evidence="10">
    <location>
        <begin position="1"/>
        <end position="22"/>
    </location>
</feature>
<dbReference type="GO" id="GO:0030570">
    <property type="term" value="F:pectate lyase activity"/>
    <property type="evidence" value="ECO:0007669"/>
    <property type="project" value="UniProtKB-UniRule"/>
</dbReference>
<comment type="caution">
    <text evidence="11">The sequence shown here is derived from an EMBL/GenBank/DDBJ whole genome shotgun (WGS) entry which is preliminary data.</text>
</comment>
<evidence type="ECO:0000313" key="12">
    <source>
        <dbReference type="Proteomes" id="UP000383932"/>
    </source>
</evidence>
<dbReference type="InterPro" id="IPR011050">
    <property type="entry name" value="Pectin_lyase_fold/virulence"/>
</dbReference>
<dbReference type="AlphaFoldDB" id="A0A5N5QCJ8"/>
<name>A0A5N5QCJ8_9AGAM</name>
<evidence type="ECO:0000256" key="4">
    <source>
        <dbReference type="ARBA" id="ARBA00006463"/>
    </source>
</evidence>
<dbReference type="InterPro" id="IPR012334">
    <property type="entry name" value="Pectin_lyas_fold"/>
</dbReference>
<feature type="chain" id="PRO_5025076168" description="Pectate lyase" evidence="10">
    <location>
        <begin position="23"/>
        <end position="274"/>
    </location>
</feature>
<evidence type="ECO:0000256" key="2">
    <source>
        <dbReference type="ARBA" id="ARBA00001913"/>
    </source>
</evidence>
<keyword evidence="7 10" id="KW-0106">Calcium</keyword>
<gene>
    <name evidence="11" type="ORF">CTheo_7382</name>
</gene>
<dbReference type="PANTHER" id="PTHR33407">
    <property type="entry name" value="PECTATE LYASE F-RELATED"/>
    <property type="match status" value="1"/>
</dbReference>
<dbReference type="Pfam" id="PF03211">
    <property type="entry name" value="Pectate_lyase"/>
    <property type="match status" value="1"/>
</dbReference>
<keyword evidence="8 10" id="KW-0456">Lyase</keyword>
<evidence type="ECO:0000256" key="9">
    <source>
        <dbReference type="ARBA" id="ARBA00025679"/>
    </source>
</evidence>
<dbReference type="GO" id="GO:0045490">
    <property type="term" value="P:pectin catabolic process"/>
    <property type="evidence" value="ECO:0007669"/>
    <property type="project" value="TreeGrafter"/>
</dbReference>
<organism evidence="11 12">
    <name type="scientific">Ceratobasidium theobromae</name>
    <dbReference type="NCBI Taxonomy" id="1582974"/>
    <lineage>
        <taxon>Eukaryota</taxon>
        <taxon>Fungi</taxon>
        <taxon>Dikarya</taxon>
        <taxon>Basidiomycota</taxon>
        <taxon>Agaricomycotina</taxon>
        <taxon>Agaricomycetes</taxon>
        <taxon>Cantharellales</taxon>
        <taxon>Ceratobasidiaceae</taxon>
        <taxon>Ceratobasidium</taxon>
    </lineage>
</organism>
<reference evidence="11 12" key="1">
    <citation type="journal article" date="2019" name="Fungal Biol. Biotechnol.">
        <title>Draft genome sequence of fastidious pathogen Ceratobasidium theobromae, which causes vascular-streak dieback in Theobroma cacao.</title>
        <authorList>
            <person name="Ali S.S."/>
            <person name="Asman A."/>
            <person name="Shao J."/>
            <person name="Firmansyah A.P."/>
            <person name="Susilo A.W."/>
            <person name="Rosmana A."/>
            <person name="McMahon P."/>
            <person name="Junaid M."/>
            <person name="Guest D."/>
            <person name="Kheng T.Y."/>
            <person name="Meinhardt L.W."/>
            <person name="Bailey B.A."/>
        </authorList>
    </citation>
    <scope>NUCLEOTIDE SEQUENCE [LARGE SCALE GENOMIC DNA]</scope>
    <source>
        <strain evidence="11 12">CT2</strain>
    </source>
</reference>
<evidence type="ECO:0000256" key="7">
    <source>
        <dbReference type="ARBA" id="ARBA00022837"/>
    </source>
</evidence>
<dbReference type="EMBL" id="SSOP01000307">
    <property type="protein sequence ID" value="KAB5589171.1"/>
    <property type="molecule type" value="Genomic_DNA"/>
</dbReference>
<accession>A0A5N5QCJ8</accession>
<comment type="cofactor">
    <cofactor evidence="2 10">
        <name>Ca(2+)</name>
        <dbReference type="ChEBI" id="CHEBI:29108"/>
    </cofactor>
</comment>
<comment type="subcellular location">
    <subcellularLocation>
        <location evidence="3 10">Secreted</location>
    </subcellularLocation>
</comment>
<keyword evidence="12" id="KW-1185">Reference proteome</keyword>
<comment type="similarity">
    <text evidence="4 10">Belongs to the polysaccharide lyase 3 family.</text>
</comment>
<keyword evidence="6 10" id="KW-0732">Signal</keyword>
<proteinExistence type="inferred from homology"/>
<dbReference type="OrthoDB" id="441042at2759"/>
<evidence type="ECO:0000256" key="1">
    <source>
        <dbReference type="ARBA" id="ARBA00000695"/>
    </source>
</evidence>
<evidence type="ECO:0000256" key="5">
    <source>
        <dbReference type="ARBA" id="ARBA00022525"/>
    </source>
</evidence>
<dbReference type="Gene3D" id="2.160.20.10">
    <property type="entry name" value="Single-stranded right-handed beta-helix, Pectin lyase-like"/>
    <property type="match status" value="1"/>
</dbReference>
<comment type="function">
    <text evidence="9 10">Pectinolytic enzyme consist of four classes of enzymes: pectin lyase, polygalacturonase, pectin methylesterase and rhamnogalacturonase. Among pectinolytic enzymes, pectin lyase is the most important in depolymerization of pectin, since it cleaves internal glycosidic bonds of highly methylated pectins. Favors pectate, the anion, over pectin, the methyl ester.</text>
</comment>
<keyword evidence="5 10" id="KW-0964">Secreted</keyword>
<dbReference type="InterPro" id="IPR004898">
    <property type="entry name" value="Pectate_lyase_PlyH/PlyE-like"/>
</dbReference>